<dbReference type="GO" id="GO:0007030">
    <property type="term" value="P:Golgi organization"/>
    <property type="evidence" value="ECO:0007669"/>
    <property type="project" value="TreeGrafter"/>
</dbReference>
<dbReference type="GO" id="GO:0017119">
    <property type="term" value="C:Golgi transport complex"/>
    <property type="evidence" value="ECO:0007669"/>
    <property type="project" value="TreeGrafter"/>
</dbReference>
<dbReference type="OrthoDB" id="2268830at2759"/>
<dbReference type="GO" id="GO:0005801">
    <property type="term" value="C:cis-Golgi network"/>
    <property type="evidence" value="ECO:0007669"/>
    <property type="project" value="InterPro"/>
</dbReference>
<dbReference type="EMBL" id="MCGT01000024">
    <property type="protein sequence ID" value="ORX50233.1"/>
    <property type="molecule type" value="Genomic_DNA"/>
</dbReference>
<dbReference type="STRING" id="101127.A0A1X2GC08"/>
<dbReference type="GO" id="GO:0006891">
    <property type="term" value="P:intra-Golgi vesicle-mediated transport"/>
    <property type="evidence" value="ECO:0007669"/>
    <property type="project" value="TreeGrafter"/>
</dbReference>
<gene>
    <name evidence="1" type="ORF">DM01DRAFT_323312</name>
</gene>
<dbReference type="AlphaFoldDB" id="A0A1X2GC08"/>
<name>A0A1X2GC08_9FUNG</name>
<reference evidence="1 2" key="1">
    <citation type="submission" date="2016-07" db="EMBL/GenBank/DDBJ databases">
        <title>Pervasive Adenine N6-methylation of Active Genes in Fungi.</title>
        <authorList>
            <consortium name="DOE Joint Genome Institute"/>
            <person name="Mondo S.J."/>
            <person name="Dannebaum R.O."/>
            <person name="Kuo R.C."/>
            <person name="Labutti K."/>
            <person name="Haridas S."/>
            <person name="Kuo A."/>
            <person name="Salamov A."/>
            <person name="Ahrendt S.R."/>
            <person name="Lipzen A."/>
            <person name="Sullivan W."/>
            <person name="Andreopoulos W.B."/>
            <person name="Clum A."/>
            <person name="Lindquist E."/>
            <person name="Daum C."/>
            <person name="Ramamoorthy G.K."/>
            <person name="Gryganskyi A."/>
            <person name="Culley D."/>
            <person name="Magnuson J.K."/>
            <person name="James T.Y."/>
            <person name="O'Malley M.A."/>
            <person name="Stajich J.E."/>
            <person name="Spatafora J.W."/>
            <person name="Visel A."/>
            <person name="Grigoriev I.V."/>
        </authorList>
    </citation>
    <scope>NUCLEOTIDE SEQUENCE [LARGE SCALE GENOMIC DNA]</scope>
    <source>
        <strain evidence="1 2">NRRL 3301</strain>
    </source>
</reference>
<dbReference type="GO" id="GO:0016020">
    <property type="term" value="C:membrane"/>
    <property type="evidence" value="ECO:0007669"/>
    <property type="project" value="InterPro"/>
</dbReference>
<comment type="caution">
    <text evidence="1">The sequence shown here is derived from an EMBL/GenBank/DDBJ whole genome shotgun (WGS) entry which is preliminary data.</text>
</comment>
<evidence type="ECO:0000313" key="1">
    <source>
        <dbReference type="EMBL" id="ORX50233.1"/>
    </source>
</evidence>
<dbReference type="PANTHER" id="PTHR13302:SF8">
    <property type="entry name" value="CONSERVED OLIGOMERIC GOLGI COMPLEX SUBUNIT 3"/>
    <property type="match status" value="1"/>
</dbReference>
<dbReference type="PANTHER" id="PTHR13302">
    <property type="entry name" value="CONSERVED OLIGOMERIC GOLGI COMPLEX COMPONENT 3"/>
    <property type="match status" value="1"/>
</dbReference>
<protein>
    <submittedName>
        <fullName evidence="1">Uncharacterized protein</fullName>
    </submittedName>
</protein>
<dbReference type="InterPro" id="IPR007265">
    <property type="entry name" value="COG_su3"/>
</dbReference>
<dbReference type="GO" id="GO:0006886">
    <property type="term" value="P:intracellular protein transport"/>
    <property type="evidence" value="ECO:0007669"/>
    <property type="project" value="InterPro"/>
</dbReference>
<dbReference type="Proteomes" id="UP000242146">
    <property type="component" value="Unassembled WGS sequence"/>
</dbReference>
<sequence length="110" mass="12453">MAKVIQVSIDTRRDIDLEIQKVCEEFTADSVRSVAEPINSFLLKLSTKRSSDANASNDRLLIPSQQVAQVINQFKEAISERLPYVQSKLREYINDTKMEEILLQPIDASG</sequence>
<proteinExistence type="predicted"/>
<accession>A0A1X2GC08</accession>
<organism evidence="1 2">
    <name type="scientific">Hesseltinella vesiculosa</name>
    <dbReference type="NCBI Taxonomy" id="101127"/>
    <lineage>
        <taxon>Eukaryota</taxon>
        <taxon>Fungi</taxon>
        <taxon>Fungi incertae sedis</taxon>
        <taxon>Mucoromycota</taxon>
        <taxon>Mucoromycotina</taxon>
        <taxon>Mucoromycetes</taxon>
        <taxon>Mucorales</taxon>
        <taxon>Cunninghamellaceae</taxon>
        <taxon>Hesseltinella</taxon>
    </lineage>
</organism>
<evidence type="ECO:0000313" key="2">
    <source>
        <dbReference type="Proteomes" id="UP000242146"/>
    </source>
</evidence>
<keyword evidence="2" id="KW-1185">Reference proteome</keyword>